<gene>
    <name evidence="2" type="ORF">H0235_011635</name>
</gene>
<dbReference type="Proteomes" id="UP000600918">
    <property type="component" value="Unassembled WGS sequence"/>
</dbReference>
<dbReference type="AlphaFoldDB" id="A0A834NSB9"/>
<comment type="caution">
    <text evidence="2">The sequence shown here is derived from an EMBL/GenBank/DDBJ whole genome shotgun (WGS) entry which is preliminary data.</text>
</comment>
<feature type="compositionally biased region" description="Basic and acidic residues" evidence="1">
    <location>
        <begin position="86"/>
        <end position="97"/>
    </location>
</feature>
<protein>
    <submittedName>
        <fullName evidence="2">Uncharacterized protein</fullName>
    </submittedName>
</protein>
<dbReference type="EMBL" id="JACSDY010000010">
    <property type="protein sequence ID" value="KAF7417104.1"/>
    <property type="molecule type" value="Genomic_DNA"/>
</dbReference>
<evidence type="ECO:0000313" key="3">
    <source>
        <dbReference type="Proteomes" id="UP000600918"/>
    </source>
</evidence>
<reference evidence="2" key="1">
    <citation type="journal article" date="2020" name="G3 (Bethesda)">
        <title>High-Quality Assemblies for Three Invasive Social Wasps from the &lt;i&gt;Vespula&lt;/i&gt; Genus.</title>
        <authorList>
            <person name="Harrop T.W.R."/>
            <person name="Guhlin J."/>
            <person name="McLaughlin G.M."/>
            <person name="Permina E."/>
            <person name="Stockwell P."/>
            <person name="Gilligan J."/>
            <person name="Le Lec M.F."/>
            <person name="Gruber M.A.M."/>
            <person name="Quinn O."/>
            <person name="Lovegrove M."/>
            <person name="Duncan E.J."/>
            <person name="Remnant E.J."/>
            <person name="Van Eeckhoven J."/>
            <person name="Graham B."/>
            <person name="Knapp R.A."/>
            <person name="Langford K.W."/>
            <person name="Kronenberg Z."/>
            <person name="Press M.O."/>
            <person name="Eacker S.M."/>
            <person name="Wilson-Rankin E.E."/>
            <person name="Purcell J."/>
            <person name="Lester P.J."/>
            <person name="Dearden P.K."/>
        </authorList>
    </citation>
    <scope>NUCLEOTIDE SEQUENCE</scope>
    <source>
        <strain evidence="2">Volc-1</strain>
    </source>
</reference>
<organism evidence="2 3">
    <name type="scientific">Vespula pensylvanica</name>
    <name type="common">Western yellow jacket</name>
    <name type="synonym">Wasp</name>
    <dbReference type="NCBI Taxonomy" id="30213"/>
    <lineage>
        <taxon>Eukaryota</taxon>
        <taxon>Metazoa</taxon>
        <taxon>Ecdysozoa</taxon>
        <taxon>Arthropoda</taxon>
        <taxon>Hexapoda</taxon>
        <taxon>Insecta</taxon>
        <taxon>Pterygota</taxon>
        <taxon>Neoptera</taxon>
        <taxon>Endopterygota</taxon>
        <taxon>Hymenoptera</taxon>
        <taxon>Apocrita</taxon>
        <taxon>Aculeata</taxon>
        <taxon>Vespoidea</taxon>
        <taxon>Vespidae</taxon>
        <taxon>Vespinae</taxon>
        <taxon>Vespula</taxon>
    </lineage>
</organism>
<feature type="compositionally biased region" description="Basic and acidic residues" evidence="1">
    <location>
        <begin position="105"/>
        <end position="114"/>
    </location>
</feature>
<sequence>MRNNRLKPTPQTANGTLSRSIVSREFGCAELVVSVKWFDRLKDKSSRLVKKHDDASQPCHNGYKLLWQAALRIKLAYPVTENEFSRMTEFREQKRESTSPGTCARSREERRDDNSSNPSYGDAFSPLTEDFVKRSLAALDKTRCCQVP</sequence>
<name>A0A834NSB9_VESPE</name>
<evidence type="ECO:0000313" key="2">
    <source>
        <dbReference type="EMBL" id="KAF7417104.1"/>
    </source>
</evidence>
<feature type="region of interest" description="Disordered" evidence="1">
    <location>
        <begin position="86"/>
        <end position="123"/>
    </location>
</feature>
<accession>A0A834NSB9</accession>
<keyword evidence="3" id="KW-1185">Reference proteome</keyword>
<proteinExistence type="predicted"/>
<evidence type="ECO:0000256" key="1">
    <source>
        <dbReference type="SAM" id="MobiDB-lite"/>
    </source>
</evidence>